<evidence type="ECO:0000256" key="1">
    <source>
        <dbReference type="ARBA" id="ARBA00004651"/>
    </source>
</evidence>
<dbReference type="InterPro" id="IPR018461">
    <property type="entry name" value="Na/H_Antiport_NhaC-like_C"/>
</dbReference>
<sequence length="645" mass="70566">MKYTFSHFLLFIFLTILSFNTSAKTELTPEVIFPHYTVKGVESKVEINLNIDSSGVYHLFFNGSPYDLTIEEGVGNIPLNLKKSTILTVEINNLIFEKNLNPIPLWWSIFPPLMAILIALIFKEVISALVLGILFGAVILNVYSDGLWGILFGFMRTIDTYLLGAINDSGHVSIILFSMIIGAIVAIISKNGGMQGVVDKISPFAKSSRTAQLSTWVLGVAIFFDDYANTLVVGNTMRPVTDRMRVSREKLAYIVDSTAAPIAAIAFVTTWIGAELSYIESGIAKIQGLDEGVYATFISSLQYSFYPILTLIFIFMLILMNKDFGPMLKAENRARATGDVSSVSTQQKNMGSEDTEEFSMAKNAKSRWYNAAIPIFIIIVGTIAGLLYTGWDSSIWHDGSISLSRKLSTIIGNADSYKALLWSSLLSLVVSIIMTVSQRLMDLEETMQATLNGFKTMLSAIVILVLAWGLAEITDDMHTADFLTQLLSNNVAPWILPAITFIVAALVAFSTGSSWGTMAILYPLMMPAAWSICQEAGLDYESSLNIFHNVVASVLAGSVLGDHCSPISDTTILSSLASSCHHIDHVKTQMPYALTVGGVAIFIGIIPSALGVSSWICLPFAIMALWLILKLFGKDVKNLTVEDKF</sequence>
<feature type="transmembrane region" description="Helical" evidence="6">
    <location>
        <begin position="419"/>
        <end position="437"/>
    </location>
</feature>
<dbReference type="PANTHER" id="PTHR43478:SF1">
    <property type="entry name" value="NA+_H+ ANTIPORTER NHAC-LIKE C-TERMINAL DOMAIN-CONTAINING PROTEIN"/>
    <property type="match status" value="1"/>
</dbReference>
<dbReference type="Pfam" id="PF03553">
    <property type="entry name" value="Na_H_antiporter"/>
    <property type="match status" value="1"/>
</dbReference>
<accession>A0A6N9NL85</accession>
<name>A0A6N9NL85_9FLAO</name>
<evidence type="ECO:0000256" key="4">
    <source>
        <dbReference type="ARBA" id="ARBA00022989"/>
    </source>
</evidence>
<feature type="transmembrane region" description="Helical" evidence="6">
    <location>
        <begin position="171"/>
        <end position="188"/>
    </location>
</feature>
<feature type="transmembrane region" description="Helical" evidence="6">
    <location>
        <begin position="449"/>
        <end position="471"/>
    </location>
</feature>
<evidence type="ECO:0000313" key="10">
    <source>
        <dbReference type="Proteomes" id="UP000470771"/>
    </source>
</evidence>
<comment type="caution">
    <text evidence="9">The sequence shown here is derived from an EMBL/GenBank/DDBJ whole genome shotgun (WGS) entry which is preliminary data.</text>
</comment>
<feature type="domain" description="Na+/H+ antiporter NhaC-like C-terminal" evidence="8">
    <location>
        <begin position="282"/>
        <end position="602"/>
    </location>
</feature>
<feature type="transmembrane region" description="Helical" evidence="6">
    <location>
        <begin position="294"/>
        <end position="319"/>
    </location>
</feature>
<feature type="transmembrane region" description="Helical" evidence="6">
    <location>
        <begin position="251"/>
        <end position="274"/>
    </location>
</feature>
<evidence type="ECO:0000256" key="3">
    <source>
        <dbReference type="ARBA" id="ARBA00022692"/>
    </source>
</evidence>
<dbReference type="EMBL" id="WWNE01000007">
    <property type="protein sequence ID" value="NBG66241.1"/>
    <property type="molecule type" value="Genomic_DNA"/>
</dbReference>
<feature type="transmembrane region" description="Helical" evidence="6">
    <location>
        <begin position="491"/>
        <end position="509"/>
    </location>
</feature>
<evidence type="ECO:0000256" key="6">
    <source>
        <dbReference type="SAM" id="Phobius"/>
    </source>
</evidence>
<keyword evidence="3 6" id="KW-0812">Transmembrane</keyword>
<keyword evidence="10" id="KW-1185">Reference proteome</keyword>
<feature type="transmembrane region" description="Helical" evidence="6">
    <location>
        <begin position="612"/>
        <end position="629"/>
    </location>
</feature>
<keyword evidence="2" id="KW-1003">Cell membrane</keyword>
<dbReference type="AlphaFoldDB" id="A0A6N9NL85"/>
<evidence type="ECO:0000256" key="5">
    <source>
        <dbReference type="ARBA" id="ARBA00023136"/>
    </source>
</evidence>
<dbReference type="GO" id="GO:0005886">
    <property type="term" value="C:plasma membrane"/>
    <property type="evidence" value="ECO:0007669"/>
    <property type="project" value="UniProtKB-SubCell"/>
</dbReference>
<evidence type="ECO:0000256" key="7">
    <source>
        <dbReference type="SAM" id="SignalP"/>
    </source>
</evidence>
<keyword evidence="4 6" id="KW-1133">Transmembrane helix</keyword>
<organism evidence="9 10">
    <name type="scientific">Acidiluteibacter ferrifornacis</name>
    <dbReference type="NCBI Taxonomy" id="2692424"/>
    <lineage>
        <taxon>Bacteria</taxon>
        <taxon>Pseudomonadati</taxon>
        <taxon>Bacteroidota</taxon>
        <taxon>Flavobacteriia</taxon>
        <taxon>Flavobacteriales</taxon>
        <taxon>Cryomorphaceae</taxon>
        <taxon>Acidiluteibacter</taxon>
    </lineage>
</organism>
<dbReference type="RefSeq" id="WP_160633200.1">
    <property type="nucleotide sequence ID" value="NZ_WWNE01000007.1"/>
</dbReference>
<feature type="transmembrane region" description="Helical" evidence="6">
    <location>
        <begin position="103"/>
        <end position="122"/>
    </location>
</feature>
<dbReference type="PANTHER" id="PTHR43478">
    <property type="entry name" value="NA+/H+ ANTIPORTER-RELATED"/>
    <property type="match status" value="1"/>
</dbReference>
<keyword evidence="7" id="KW-0732">Signal</keyword>
<protein>
    <submittedName>
        <fullName evidence="9">Na+/H+ antiporter NhaC family protein</fullName>
    </submittedName>
</protein>
<reference evidence="9 10" key="1">
    <citation type="submission" date="2019-12" db="EMBL/GenBank/DDBJ databases">
        <authorList>
            <person name="Zhao J."/>
        </authorList>
    </citation>
    <scope>NUCLEOTIDE SEQUENCE [LARGE SCALE GENOMIC DNA]</scope>
    <source>
        <strain evidence="9 10">S-15</strain>
    </source>
</reference>
<evidence type="ECO:0000259" key="8">
    <source>
        <dbReference type="Pfam" id="PF03553"/>
    </source>
</evidence>
<feature type="transmembrane region" description="Helical" evidence="6">
    <location>
        <begin position="368"/>
        <end position="388"/>
    </location>
</feature>
<feature type="chain" id="PRO_5026754836" evidence="7">
    <location>
        <begin position="24"/>
        <end position="645"/>
    </location>
</feature>
<comment type="subcellular location">
    <subcellularLocation>
        <location evidence="1">Cell membrane</location>
        <topology evidence="1">Multi-pass membrane protein</topology>
    </subcellularLocation>
</comment>
<feature type="transmembrane region" description="Helical" evidence="6">
    <location>
        <begin position="129"/>
        <end position="151"/>
    </location>
</feature>
<gene>
    <name evidence="9" type="ORF">GQN54_08940</name>
</gene>
<evidence type="ECO:0000313" key="9">
    <source>
        <dbReference type="EMBL" id="NBG66241.1"/>
    </source>
</evidence>
<dbReference type="Proteomes" id="UP000470771">
    <property type="component" value="Unassembled WGS sequence"/>
</dbReference>
<feature type="signal peptide" evidence="7">
    <location>
        <begin position="1"/>
        <end position="23"/>
    </location>
</feature>
<evidence type="ECO:0000256" key="2">
    <source>
        <dbReference type="ARBA" id="ARBA00022475"/>
    </source>
</evidence>
<keyword evidence="5 6" id="KW-0472">Membrane</keyword>
<proteinExistence type="predicted"/>